<evidence type="ECO:0000313" key="2">
    <source>
        <dbReference type="Proteomes" id="UP000234181"/>
    </source>
</evidence>
<sequence>MRECMAGTWQVPERMLGSRYFFPG</sequence>
<dbReference type="Proteomes" id="UP000234181">
    <property type="component" value="Unassembled WGS sequence"/>
</dbReference>
<comment type="caution">
    <text evidence="1">The sequence shown here is derived from an EMBL/GenBank/DDBJ whole genome shotgun (WGS) entry which is preliminary data.</text>
</comment>
<protein>
    <submittedName>
        <fullName evidence="1">Uncharacterized protein</fullName>
    </submittedName>
</protein>
<proteinExistence type="predicted"/>
<reference evidence="1 2" key="1">
    <citation type="submission" date="2017-10" db="EMBL/GenBank/DDBJ databases">
        <authorList>
            <person name="Regsiter A."/>
            <person name="William W."/>
        </authorList>
    </citation>
    <scope>NUCLEOTIDE SEQUENCE [LARGE SCALE GENOMIC DNA]</scope>
    <source>
        <strain evidence="1 2">CFBP6984</strain>
    </source>
</reference>
<dbReference type="EMBL" id="OCYT01000113">
    <property type="protein sequence ID" value="SON84076.1"/>
    <property type="molecule type" value="Genomic_DNA"/>
</dbReference>
<accession>A0ABY1TUW0</accession>
<organism evidence="1 2">
    <name type="scientific">Xanthomonas campestris pv. phaseoli</name>
    <dbReference type="NCBI Taxonomy" id="317013"/>
    <lineage>
        <taxon>Bacteria</taxon>
        <taxon>Pseudomonadati</taxon>
        <taxon>Pseudomonadota</taxon>
        <taxon>Gammaproteobacteria</taxon>
        <taxon>Lysobacterales</taxon>
        <taxon>Lysobacteraceae</taxon>
        <taxon>Xanthomonas</taxon>
    </lineage>
</organism>
<evidence type="ECO:0000313" key="1">
    <source>
        <dbReference type="EMBL" id="SON84076.1"/>
    </source>
</evidence>
<keyword evidence="2" id="KW-1185">Reference proteome</keyword>
<name>A0ABY1TUW0_XANCH</name>
<gene>
    <name evidence="1" type="ORF">XAP6984_560060</name>
</gene>